<organism evidence="13 14">
    <name type="scientific">Sumerlaea chitinivorans</name>
    <dbReference type="NCBI Taxonomy" id="2250252"/>
    <lineage>
        <taxon>Bacteria</taxon>
        <taxon>Candidatus Sumerlaeota</taxon>
        <taxon>Candidatus Sumerlaeia</taxon>
        <taxon>Candidatus Sumerlaeales</taxon>
        <taxon>Candidatus Sumerlaeaceae</taxon>
        <taxon>Candidatus Sumerlaea</taxon>
    </lineage>
</organism>
<keyword evidence="3" id="KW-0597">Phosphoprotein</keyword>
<dbReference type="Gene3D" id="3.30.310.50">
    <property type="entry name" value="Alpha-D-phosphohexomutase, C-terminal domain"/>
    <property type="match status" value="1"/>
</dbReference>
<comment type="similarity">
    <text evidence="2 7">Belongs to the phosphohexose mutase family.</text>
</comment>
<dbReference type="Pfam" id="PF02878">
    <property type="entry name" value="PGM_PMM_I"/>
    <property type="match status" value="1"/>
</dbReference>
<evidence type="ECO:0000259" key="11">
    <source>
        <dbReference type="Pfam" id="PF02879"/>
    </source>
</evidence>
<keyword evidence="4 7" id="KW-0479">Metal-binding</keyword>
<feature type="region of interest" description="Disordered" evidence="8">
    <location>
        <begin position="1"/>
        <end position="21"/>
    </location>
</feature>
<dbReference type="InterPro" id="IPR016055">
    <property type="entry name" value="A-D-PHexomutase_a/b/a-I/II/III"/>
</dbReference>
<dbReference type="InterPro" id="IPR036900">
    <property type="entry name" value="A-D-PHexomutase_C_sf"/>
</dbReference>
<evidence type="ECO:0000256" key="3">
    <source>
        <dbReference type="ARBA" id="ARBA00022553"/>
    </source>
</evidence>
<dbReference type="GO" id="GO:0005975">
    <property type="term" value="P:carbohydrate metabolic process"/>
    <property type="evidence" value="ECO:0007669"/>
    <property type="project" value="InterPro"/>
</dbReference>
<gene>
    <name evidence="13" type="ORF">BRCON_2788</name>
</gene>
<dbReference type="PANTHER" id="PTHR45745">
    <property type="entry name" value="PHOSPHOMANNOMUTASE 45A"/>
    <property type="match status" value="1"/>
</dbReference>
<evidence type="ECO:0000256" key="4">
    <source>
        <dbReference type="ARBA" id="ARBA00022723"/>
    </source>
</evidence>
<dbReference type="GO" id="GO:0008973">
    <property type="term" value="F:phosphopentomutase activity"/>
    <property type="evidence" value="ECO:0007669"/>
    <property type="project" value="TreeGrafter"/>
</dbReference>
<protein>
    <submittedName>
        <fullName evidence="13">Phosphoglucosamine mutase</fullName>
    </submittedName>
</protein>
<dbReference type="Gene3D" id="3.40.120.10">
    <property type="entry name" value="Alpha-D-Glucose-1,6-Bisphosphate, subunit A, domain 3"/>
    <property type="match status" value="3"/>
</dbReference>
<dbReference type="EMBL" id="CP030759">
    <property type="protein sequence ID" value="AXA37530.1"/>
    <property type="molecule type" value="Genomic_DNA"/>
</dbReference>
<evidence type="ECO:0000256" key="7">
    <source>
        <dbReference type="RuleBase" id="RU004326"/>
    </source>
</evidence>
<dbReference type="Pfam" id="PF02880">
    <property type="entry name" value="PGM_PMM_III"/>
    <property type="match status" value="1"/>
</dbReference>
<dbReference type="InterPro" id="IPR005846">
    <property type="entry name" value="A-D-PHexomutase_a/b/a-III"/>
</dbReference>
<evidence type="ECO:0000259" key="12">
    <source>
        <dbReference type="Pfam" id="PF02880"/>
    </source>
</evidence>
<dbReference type="PANTHER" id="PTHR45745:SF1">
    <property type="entry name" value="PHOSPHOGLUCOMUTASE 2B-RELATED"/>
    <property type="match status" value="1"/>
</dbReference>
<feature type="domain" description="Alpha-D-phosphohexomutase alpha/beta/alpha" evidence="10">
    <location>
        <begin position="24"/>
        <end position="153"/>
    </location>
</feature>
<dbReference type="InterPro" id="IPR005844">
    <property type="entry name" value="A-D-PHexomutase_a/b/a-I"/>
</dbReference>
<evidence type="ECO:0000259" key="9">
    <source>
        <dbReference type="Pfam" id="PF00408"/>
    </source>
</evidence>
<dbReference type="KEGG" id="schv:BRCON_2788"/>
<evidence type="ECO:0000256" key="6">
    <source>
        <dbReference type="ARBA" id="ARBA00023235"/>
    </source>
</evidence>
<dbReference type="InterPro" id="IPR016066">
    <property type="entry name" value="A-D-PHexomutase_CS"/>
</dbReference>
<dbReference type="InterPro" id="IPR005841">
    <property type="entry name" value="Alpha-D-phosphohexomutase_SF"/>
</dbReference>
<dbReference type="AlphaFoldDB" id="A0A2Z4Y8H2"/>
<dbReference type="GO" id="GO:0000287">
    <property type="term" value="F:magnesium ion binding"/>
    <property type="evidence" value="ECO:0007669"/>
    <property type="project" value="InterPro"/>
</dbReference>
<accession>A0A2Z4Y8H2</accession>
<dbReference type="GO" id="GO:0006166">
    <property type="term" value="P:purine ribonucleoside salvage"/>
    <property type="evidence" value="ECO:0007669"/>
    <property type="project" value="TreeGrafter"/>
</dbReference>
<keyword evidence="5 7" id="KW-0460">Magnesium</keyword>
<proteinExistence type="inferred from homology"/>
<comment type="cofactor">
    <cofactor evidence="1">
        <name>Mg(2+)</name>
        <dbReference type="ChEBI" id="CHEBI:18420"/>
    </cofactor>
</comment>
<feature type="domain" description="Alpha-D-phosphohexomutase alpha/beta/alpha" evidence="11">
    <location>
        <begin position="176"/>
        <end position="276"/>
    </location>
</feature>
<dbReference type="PROSITE" id="PS00710">
    <property type="entry name" value="PGM_PMM"/>
    <property type="match status" value="1"/>
</dbReference>
<feature type="domain" description="Alpha-D-phosphohexomutase alpha/beta/alpha" evidence="12">
    <location>
        <begin position="284"/>
        <end position="388"/>
    </location>
</feature>
<evidence type="ECO:0000313" key="14">
    <source>
        <dbReference type="Proteomes" id="UP000262583"/>
    </source>
</evidence>
<evidence type="ECO:0000256" key="2">
    <source>
        <dbReference type="ARBA" id="ARBA00010231"/>
    </source>
</evidence>
<dbReference type="Proteomes" id="UP000262583">
    <property type="component" value="Chromosome"/>
</dbReference>
<reference evidence="13 14" key="1">
    <citation type="submission" date="2018-05" db="EMBL/GenBank/DDBJ databases">
        <title>A metagenomic window into the 2 km-deep terrestrial subsurface aquifer revealed taxonomically and functionally diverse microbial community comprising novel uncultured bacterial lineages.</title>
        <authorList>
            <person name="Kadnikov V.V."/>
            <person name="Mardanov A.V."/>
            <person name="Beletsky A.V."/>
            <person name="Banks D."/>
            <person name="Pimenov N.V."/>
            <person name="Frank Y.A."/>
            <person name="Karnachuk O.V."/>
            <person name="Ravin N.V."/>
        </authorList>
    </citation>
    <scope>NUCLEOTIDE SEQUENCE [LARGE SCALE GENOMIC DNA]</scope>
    <source>
        <strain evidence="13">BY</strain>
    </source>
</reference>
<dbReference type="Pfam" id="PF02879">
    <property type="entry name" value="PGM_PMM_II"/>
    <property type="match status" value="1"/>
</dbReference>
<feature type="domain" description="Alpha-D-phosphohexomutase C-terminal" evidence="9">
    <location>
        <begin position="410"/>
        <end position="476"/>
    </location>
</feature>
<dbReference type="InterPro" id="IPR005845">
    <property type="entry name" value="A-D-PHexomutase_a/b/a-II"/>
</dbReference>
<evidence type="ECO:0000256" key="8">
    <source>
        <dbReference type="SAM" id="MobiDB-lite"/>
    </source>
</evidence>
<evidence type="ECO:0000259" key="10">
    <source>
        <dbReference type="Pfam" id="PF02878"/>
    </source>
</evidence>
<dbReference type="SUPFAM" id="SSF55957">
    <property type="entry name" value="Phosphoglucomutase, C-terminal domain"/>
    <property type="match status" value="1"/>
</dbReference>
<dbReference type="PRINTS" id="PR00509">
    <property type="entry name" value="PGMPMM"/>
</dbReference>
<evidence type="ECO:0000256" key="5">
    <source>
        <dbReference type="ARBA" id="ARBA00022842"/>
    </source>
</evidence>
<sequence length="490" mass="53757">MAKQKAGGSVPPPNLIPDSTLPRFGTDGWRAIIAEQFTFENVRRIAAATARFLRDEGKLDQPIAVGFDTRFLSKEFAQTFAETAAGCGALVYLSPRFCPTPMLSFAVRKLGCALGVMITASHNPYSYNGIKFKGPYGGPATVTITRRLEEYLHALGSAAMAQALGGRVIVKDFAPAYWRQIERFVDTAVLARMRGKIVFDPMHGAGIASVDAFLAKYGLKVSSVRSEPNPLFDGGGPEPIAQNLSPLREAIRNERAVLGLATDGDADRFGVLDAHGEFVQLHDLMPLLFRHLIETRGWSGDVVRTTSMHDTIDRIAAAAGRQTVEVPVGFKNVCEQMLERDVLIGGEESGGFGYKNHLPERDGVLSCLLVVEMLARRRKSIADLVAELRRETGPFAYGRIDKHFPTHELRINFAELKSSPPKTLAGIAVERVSTVDGLKFYFRDGSWMLMRISDTEPLGRIYVGSHSQSVVERLLKAGAARLFKHTSLKP</sequence>
<dbReference type="CDD" id="cd05800">
    <property type="entry name" value="PGM_like2"/>
    <property type="match status" value="1"/>
</dbReference>
<dbReference type="Pfam" id="PF00408">
    <property type="entry name" value="PGM_PMM_IV"/>
    <property type="match status" value="1"/>
</dbReference>
<dbReference type="SUPFAM" id="SSF53738">
    <property type="entry name" value="Phosphoglucomutase, first 3 domains"/>
    <property type="match status" value="2"/>
</dbReference>
<name>A0A2Z4Y8H2_SUMC1</name>
<keyword evidence="6" id="KW-0413">Isomerase</keyword>
<dbReference type="InterPro" id="IPR005843">
    <property type="entry name" value="A-D-PHexomutase_C"/>
</dbReference>
<evidence type="ECO:0000256" key="1">
    <source>
        <dbReference type="ARBA" id="ARBA00001946"/>
    </source>
</evidence>
<evidence type="ECO:0000313" key="13">
    <source>
        <dbReference type="EMBL" id="AXA37530.1"/>
    </source>
</evidence>